<feature type="domain" description="SCP" evidence="1">
    <location>
        <begin position="233"/>
        <end position="334"/>
    </location>
</feature>
<protein>
    <submittedName>
        <fullName evidence="3">Uncharacterized protein YkwD</fullName>
    </submittedName>
</protein>
<sequence>MKKIISILGILIILSLSVYLMINERTYIDATDNRKGDFTIEIKSSEAFRGHPMLYNGALWKLMGGNKEKVIEQLGEPSRKDSSYYGYDWWIYLKDESIIQIAVEDNKVVSIFGMGKDVDLSPFQLEDSYSNINKDNDLKKQITFDNYQFQLTREDLQTRPLLQIDENTFAIMYFDKETKKLISIRIVNQASLLALRPYELYYSGDLPQVETLKEDEMKDVFTNTEKQIFDISNILRKNMERGKLKWNEKAQVAAKSHSEDMYKNKYFSHYAEDGSNLGNRLNKVGANYLLAGENIAAQYPDAISAVHGWLNSPGHREVLLNKDYTELGVGVHEFYFTQNFLKQ</sequence>
<reference evidence="3 4" key="1">
    <citation type="submission" date="2018-07" db="EMBL/GenBank/DDBJ databases">
        <title>Genomic Encyclopedia of Type Strains, Phase IV (KMG-IV): sequencing the most valuable type-strain genomes for metagenomic binning, comparative biology and taxonomic classification.</title>
        <authorList>
            <person name="Goeker M."/>
        </authorList>
    </citation>
    <scope>NUCLEOTIDE SEQUENCE [LARGE SCALE GENOMIC DNA]</scope>
    <source>
        <strain evidence="3 4">DSM 27696</strain>
    </source>
</reference>
<feature type="domain" description="CAP-associated" evidence="2">
    <location>
        <begin position="63"/>
        <end position="198"/>
    </location>
</feature>
<evidence type="ECO:0000259" key="1">
    <source>
        <dbReference type="Pfam" id="PF00188"/>
    </source>
</evidence>
<dbReference type="PANTHER" id="PTHR31157">
    <property type="entry name" value="SCP DOMAIN-CONTAINING PROTEIN"/>
    <property type="match status" value="1"/>
</dbReference>
<dbReference type="Pfam" id="PF14504">
    <property type="entry name" value="CAP_assoc_N"/>
    <property type="match status" value="1"/>
</dbReference>
<organism evidence="3 4">
    <name type="scientific">Saliterribacillus persicus</name>
    <dbReference type="NCBI Taxonomy" id="930114"/>
    <lineage>
        <taxon>Bacteria</taxon>
        <taxon>Bacillati</taxon>
        <taxon>Bacillota</taxon>
        <taxon>Bacilli</taxon>
        <taxon>Bacillales</taxon>
        <taxon>Bacillaceae</taxon>
        <taxon>Saliterribacillus</taxon>
    </lineage>
</organism>
<dbReference type="Proteomes" id="UP000252585">
    <property type="component" value="Unassembled WGS sequence"/>
</dbReference>
<comment type="caution">
    <text evidence="3">The sequence shown here is derived from an EMBL/GenBank/DDBJ whole genome shotgun (WGS) entry which is preliminary data.</text>
</comment>
<gene>
    <name evidence="3" type="ORF">DFR57_106225</name>
</gene>
<dbReference type="RefSeq" id="WP_170132949.1">
    <property type="nucleotide sequence ID" value="NZ_QPJJ01000006.1"/>
</dbReference>
<dbReference type="Gene3D" id="3.40.33.10">
    <property type="entry name" value="CAP"/>
    <property type="match status" value="1"/>
</dbReference>
<dbReference type="EMBL" id="QPJJ01000006">
    <property type="protein sequence ID" value="RCW70824.1"/>
    <property type="molecule type" value="Genomic_DNA"/>
</dbReference>
<dbReference type="InterPro" id="IPR014044">
    <property type="entry name" value="CAP_dom"/>
</dbReference>
<evidence type="ECO:0000313" key="4">
    <source>
        <dbReference type="Proteomes" id="UP000252585"/>
    </source>
</evidence>
<name>A0A368XXT8_9BACI</name>
<dbReference type="InterPro" id="IPR035940">
    <property type="entry name" value="CAP_sf"/>
</dbReference>
<proteinExistence type="predicted"/>
<keyword evidence="4" id="KW-1185">Reference proteome</keyword>
<dbReference type="AlphaFoldDB" id="A0A368XXT8"/>
<dbReference type="CDD" id="cd05379">
    <property type="entry name" value="CAP_bacterial"/>
    <property type="match status" value="1"/>
</dbReference>
<dbReference type="PANTHER" id="PTHR31157:SF26">
    <property type="entry name" value="SCP-LIKE EXTRACELLULAR PROTEIN"/>
    <property type="match status" value="1"/>
</dbReference>
<accession>A0A368XXT8</accession>
<evidence type="ECO:0000313" key="3">
    <source>
        <dbReference type="EMBL" id="RCW70824.1"/>
    </source>
</evidence>
<dbReference type="Pfam" id="PF00188">
    <property type="entry name" value="CAP"/>
    <property type="match status" value="1"/>
</dbReference>
<dbReference type="SUPFAM" id="SSF55797">
    <property type="entry name" value="PR-1-like"/>
    <property type="match status" value="1"/>
</dbReference>
<evidence type="ECO:0000259" key="2">
    <source>
        <dbReference type="Pfam" id="PF14504"/>
    </source>
</evidence>
<dbReference type="InterPro" id="IPR029410">
    <property type="entry name" value="CAP_assoc"/>
</dbReference>